<sequence>MDQALHFLTDAALLRLREQLAGDPEYRQVRTEEAALRAQLRRRYSRQVRQAVLDAVDAESALSAMETERAFLLGLQLGLSLGRLSLLPNE</sequence>
<dbReference type="AlphaFoldDB" id="A0A9D2CEW9"/>
<comment type="caution">
    <text evidence="1">The sequence shown here is derived from an EMBL/GenBank/DDBJ whole genome shotgun (WGS) entry which is preliminary data.</text>
</comment>
<proteinExistence type="predicted"/>
<dbReference type="InterPro" id="IPR049215">
    <property type="entry name" value="DUF6809"/>
</dbReference>
<gene>
    <name evidence="1" type="ORF">H9826_06580</name>
</gene>
<dbReference type="Pfam" id="PF20648">
    <property type="entry name" value="DUF6809"/>
    <property type="match status" value="1"/>
</dbReference>
<dbReference type="Proteomes" id="UP000886824">
    <property type="component" value="Unassembled WGS sequence"/>
</dbReference>
<dbReference type="EMBL" id="DXCX01000069">
    <property type="protein sequence ID" value="HIY73620.1"/>
    <property type="molecule type" value="Genomic_DNA"/>
</dbReference>
<evidence type="ECO:0000313" key="1">
    <source>
        <dbReference type="EMBL" id="HIY73620.1"/>
    </source>
</evidence>
<accession>A0A9D2CEW9</accession>
<organism evidence="1 2">
    <name type="scientific">Candidatus Intestinimonas merdavium</name>
    <dbReference type="NCBI Taxonomy" id="2838622"/>
    <lineage>
        <taxon>Bacteria</taxon>
        <taxon>Bacillati</taxon>
        <taxon>Bacillota</taxon>
        <taxon>Clostridia</taxon>
        <taxon>Eubacteriales</taxon>
        <taxon>Intestinimonas</taxon>
    </lineage>
</organism>
<name>A0A9D2CEW9_9FIRM</name>
<reference evidence="1" key="1">
    <citation type="journal article" date="2021" name="PeerJ">
        <title>Extensive microbial diversity within the chicken gut microbiome revealed by metagenomics and culture.</title>
        <authorList>
            <person name="Gilroy R."/>
            <person name="Ravi A."/>
            <person name="Getino M."/>
            <person name="Pursley I."/>
            <person name="Horton D.L."/>
            <person name="Alikhan N.F."/>
            <person name="Baker D."/>
            <person name="Gharbi K."/>
            <person name="Hall N."/>
            <person name="Watson M."/>
            <person name="Adriaenssens E.M."/>
            <person name="Foster-Nyarko E."/>
            <person name="Jarju S."/>
            <person name="Secka A."/>
            <person name="Antonio M."/>
            <person name="Oren A."/>
            <person name="Chaudhuri R.R."/>
            <person name="La Ragione R."/>
            <person name="Hildebrand F."/>
            <person name="Pallen M.J."/>
        </authorList>
    </citation>
    <scope>NUCLEOTIDE SEQUENCE</scope>
    <source>
        <strain evidence="1">CHK33-7979</strain>
    </source>
</reference>
<reference evidence="1" key="2">
    <citation type="submission" date="2021-04" db="EMBL/GenBank/DDBJ databases">
        <authorList>
            <person name="Gilroy R."/>
        </authorList>
    </citation>
    <scope>NUCLEOTIDE SEQUENCE</scope>
    <source>
        <strain evidence="1">CHK33-7979</strain>
    </source>
</reference>
<protein>
    <submittedName>
        <fullName evidence="1">Uncharacterized protein</fullName>
    </submittedName>
</protein>
<evidence type="ECO:0000313" key="2">
    <source>
        <dbReference type="Proteomes" id="UP000886824"/>
    </source>
</evidence>